<sequence length="93" mass="9859">MNELKVAIIASSNVSLQLQSRLISLGVSAEDFVKITDGLHMNSLDASAQALLSVKNGWRDHFKSKVLNMPGGYETPVNGTGSGATSPMSTNPR</sequence>
<dbReference type="OrthoDB" id="3175255at2759"/>
<protein>
    <submittedName>
        <fullName evidence="2">Uncharacterized protein</fullName>
    </submittedName>
</protein>
<keyword evidence="3" id="KW-1185">Reference proteome</keyword>
<dbReference type="EMBL" id="CAJPEX010047278">
    <property type="protein sequence ID" value="CAG0926260.1"/>
    <property type="molecule type" value="Genomic_DNA"/>
</dbReference>
<accession>A0A7R9C4U8</accession>
<dbReference type="Proteomes" id="UP000678499">
    <property type="component" value="Unassembled WGS sequence"/>
</dbReference>
<feature type="non-terminal residue" evidence="2">
    <location>
        <position position="1"/>
    </location>
</feature>
<organism evidence="2">
    <name type="scientific">Notodromas monacha</name>
    <dbReference type="NCBI Taxonomy" id="399045"/>
    <lineage>
        <taxon>Eukaryota</taxon>
        <taxon>Metazoa</taxon>
        <taxon>Ecdysozoa</taxon>
        <taxon>Arthropoda</taxon>
        <taxon>Crustacea</taxon>
        <taxon>Oligostraca</taxon>
        <taxon>Ostracoda</taxon>
        <taxon>Podocopa</taxon>
        <taxon>Podocopida</taxon>
        <taxon>Cypridocopina</taxon>
        <taxon>Cypridoidea</taxon>
        <taxon>Cyprididae</taxon>
        <taxon>Notodromas</taxon>
    </lineage>
</organism>
<feature type="compositionally biased region" description="Polar residues" evidence="1">
    <location>
        <begin position="77"/>
        <end position="93"/>
    </location>
</feature>
<evidence type="ECO:0000313" key="2">
    <source>
        <dbReference type="EMBL" id="CAD7286108.1"/>
    </source>
</evidence>
<gene>
    <name evidence="2" type="ORF">NMOB1V02_LOCUS13710</name>
</gene>
<feature type="region of interest" description="Disordered" evidence="1">
    <location>
        <begin position="69"/>
        <end position="93"/>
    </location>
</feature>
<dbReference type="AlphaFoldDB" id="A0A7R9C4U8"/>
<evidence type="ECO:0000256" key="1">
    <source>
        <dbReference type="SAM" id="MobiDB-lite"/>
    </source>
</evidence>
<dbReference type="EMBL" id="OA929315">
    <property type="protein sequence ID" value="CAD7286108.1"/>
    <property type="molecule type" value="Genomic_DNA"/>
</dbReference>
<evidence type="ECO:0000313" key="3">
    <source>
        <dbReference type="Proteomes" id="UP000678499"/>
    </source>
</evidence>
<reference evidence="2" key="1">
    <citation type="submission" date="2020-11" db="EMBL/GenBank/DDBJ databases">
        <authorList>
            <person name="Tran Van P."/>
        </authorList>
    </citation>
    <scope>NUCLEOTIDE SEQUENCE</scope>
</reference>
<proteinExistence type="predicted"/>
<name>A0A7R9C4U8_9CRUS</name>